<accession>A0A2L2THN3</accession>
<sequence length="230" mass="23901">MPSTTITSLLWPAGSSVAVTGEVFEAEPTETRYMLRGCKDIECDYQTAFVNLGPWASETLPKGAAETGVYDVHGTVDGTVYSSVCEMSRSVIEKCTVSMQSGFDDSTEYITTRTKGETGADFTLSYHAVTLTRGFEKFSSTSDATPASKDSSTDAASSTTAASTATETSLNSATDEPNSSTDTDIPNKAATATESSDSAAPTETNSAGSQPLIRAFAALALAGLATTLVI</sequence>
<evidence type="ECO:0000313" key="3">
    <source>
        <dbReference type="Proteomes" id="UP000245910"/>
    </source>
</evidence>
<dbReference type="KEGG" id="fvn:FVRRES_12538"/>
<organism evidence="2 3">
    <name type="scientific">Fusarium venenatum</name>
    <dbReference type="NCBI Taxonomy" id="56646"/>
    <lineage>
        <taxon>Eukaryota</taxon>
        <taxon>Fungi</taxon>
        <taxon>Dikarya</taxon>
        <taxon>Ascomycota</taxon>
        <taxon>Pezizomycotina</taxon>
        <taxon>Sordariomycetes</taxon>
        <taxon>Hypocreomycetidae</taxon>
        <taxon>Hypocreales</taxon>
        <taxon>Nectriaceae</taxon>
        <taxon>Fusarium</taxon>
    </lineage>
</organism>
<keyword evidence="3" id="KW-1185">Reference proteome</keyword>
<dbReference type="EMBL" id="LN649232">
    <property type="protein sequence ID" value="CEI39847.1"/>
    <property type="molecule type" value="Genomic_DNA"/>
</dbReference>
<proteinExistence type="predicted"/>
<feature type="region of interest" description="Disordered" evidence="1">
    <location>
        <begin position="139"/>
        <end position="207"/>
    </location>
</feature>
<evidence type="ECO:0000313" key="2">
    <source>
        <dbReference type="EMBL" id="CEI39847.1"/>
    </source>
</evidence>
<protein>
    <submittedName>
        <fullName evidence="2">Uncharacterized protein</fullName>
    </submittedName>
</protein>
<name>A0A2L2THN3_9HYPO</name>
<dbReference type="GeneID" id="37264169"/>
<feature type="compositionally biased region" description="Low complexity" evidence="1">
    <location>
        <begin position="139"/>
        <end position="174"/>
    </location>
</feature>
<dbReference type="RefSeq" id="XP_025582237.1">
    <property type="nucleotide sequence ID" value="XM_025727807.1"/>
</dbReference>
<reference evidence="3" key="1">
    <citation type="submission" date="2014-10" db="EMBL/GenBank/DDBJ databases">
        <authorList>
            <person name="King R."/>
        </authorList>
    </citation>
    <scope>NUCLEOTIDE SEQUENCE [LARGE SCALE GENOMIC DNA]</scope>
    <source>
        <strain evidence="3">A3/5</strain>
    </source>
</reference>
<feature type="compositionally biased region" description="Low complexity" evidence="1">
    <location>
        <begin position="189"/>
        <end position="204"/>
    </location>
</feature>
<dbReference type="Proteomes" id="UP000245910">
    <property type="component" value="Chromosome IIII"/>
</dbReference>
<feature type="compositionally biased region" description="Polar residues" evidence="1">
    <location>
        <begin position="175"/>
        <end position="184"/>
    </location>
</feature>
<evidence type="ECO:0000256" key="1">
    <source>
        <dbReference type="SAM" id="MobiDB-lite"/>
    </source>
</evidence>
<dbReference type="AlphaFoldDB" id="A0A2L2THN3"/>